<evidence type="ECO:0000256" key="8">
    <source>
        <dbReference type="SAM" id="Phobius"/>
    </source>
</evidence>
<dbReference type="Proteomes" id="UP001530400">
    <property type="component" value="Unassembled WGS sequence"/>
</dbReference>
<name>A0ABD3NNS2_9STRA</name>
<dbReference type="AlphaFoldDB" id="A0ABD3NNS2"/>
<comment type="subcellular location">
    <subcellularLocation>
        <location evidence="1">Membrane</location>
        <topology evidence="1">Single-pass type II membrane protein</topology>
    </subcellularLocation>
</comment>
<keyword evidence="5 8" id="KW-1133">Transmembrane helix</keyword>
<evidence type="ECO:0000256" key="4">
    <source>
        <dbReference type="ARBA" id="ARBA00022968"/>
    </source>
</evidence>
<dbReference type="InterPro" id="IPR026050">
    <property type="entry name" value="C1GALT1/C1GALT1_chp1"/>
</dbReference>
<evidence type="ECO:0000256" key="6">
    <source>
        <dbReference type="ARBA" id="ARBA00023136"/>
    </source>
</evidence>
<evidence type="ECO:0000256" key="7">
    <source>
        <dbReference type="SAM" id="MobiDB-lite"/>
    </source>
</evidence>
<feature type="transmembrane region" description="Helical" evidence="8">
    <location>
        <begin position="35"/>
        <end position="53"/>
    </location>
</feature>
<comment type="similarity">
    <text evidence="2">Belongs to the glycosyltransferase 31 family. Beta3-Gal-T subfamily.</text>
</comment>
<dbReference type="Gene3D" id="3.90.550.50">
    <property type="match status" value="1"/>
</dbReference>
<protein>
    <recommendedName>
        <fullName evidence="11">Hexosyltransferase</fullName>
    </recommendedName>
</protein>
<evidence type="ECO:0000313" key="10">
    <source>
        <dbReference type="Proteomes" id="UP001530400"/>
    </source>
</evidence>
<keyword evidence="6 8" id="KW-0472">Membrane</keyword>
<dbReference type="PANTHER" id="PTHR23033">
    <property type="entry name" value="BETA1,3-GALACTOSYLTRANSFERASE"/>
    <property type="match status" value="1"/>
</dbReference>
<evidence type="ECO:0000313" key="9">
    <source>
        <dbReference type="EMBL" id="KAL3776963.1"/>
    </source>
</evidence>
<reference evidence="9 10" key="1">
    <citation type="submission" date="2024-10" db="EMBL/GenBank/DDBJ databases">
        <title>Updated reference genomes for cyclostephanoid diatoms.</title>
        <authorList>
            <person name="Roberts W.R."/>
            <person name="Alverson A.J."/>
        </authorList>
    </citation>
    <scope>NUCLEOTIDE SEQUENCE [LARGE SCALE GENOMIC DNA]</scope>
    <source>
        <strain evidence="9 10">AJA010-31</strain>
    </source>
</reference>
<keyword evidence="4" id="KW-0735">Signal-anchor</keyword>
<comment type="caution">
    <text evidence="9">The sequence shown here is derived from an EMBL/GenBank/DDBJ whole genome shotgun (WGS) entry which is preliminary data.</text>
</comment>
<keyword evidence="3 8" id="KW-0812">Transmembrane</keyword>
<accession>A0ABD3NNS2</accession>
<keyword evidence="10" id="KW-1185">Reference proteome</keyword>
<evidence type="ECO:0000256" key="1">
    <source>
        <dbReference type="ARBA" id="ARBA00004606"/>
    </source>
</evidence>
<feature type="region of interest" description="Disordered" evidence="7">
    <location>
        <begin position="1"/>
        <end position="25"/>
    </location>
</feature>
<evidence type="ECO:0000256" key="5">
    <source>
        <dbReference type="ARBA" id="ARBA00022989"/>
    </source>
</evidence>
<proteinExistence type="inferred from homology"/>
<evidence type="ECO:0008006" key="11">
    <source>
        <dbReference type="Google" id="ProtNLM"/>
    </source>
</evidence>
<gene>
    <name evidence="9" type="ORF">ACHAWO_008743</name>
</gene>
<dbReference type="PANTHER" id="PTHR23033:SF14">
    <property type="entry name" value="GLYCOPROTEIN-N-ACETYLGALACTOSAMINE 3-BETA-GALACTOSYLTRANSFERASE 1-RELATED"/>
    <property type="match status" value="1"/>
</dbReference>
<dbReference type="EMBL" id="JALLPJ020001073">
    <property type="protein sequence ID" value="KAL3776963.1"/>
    <property type="molecule type" value="Genomic_DNA"/>
</dbReference>
<evidence type="ECO:0000256" key="2">
    <source>
        <dbReference type="ARBA" id="ARBA00006462"/>
    </source>
</evidence>
<sequence length="441" mass="49665">MQRKKHAAASPISASNYDNNAKRKTPNRATLTRKCILLVFIASLLVVSSNIYIRFLSITVSDHTAEPIKRVPYKETIARRKQYDDQWWRGMSKDYPHWRGARHPNGTEGMLVDPSPNRLATLDRTKIQCSPTKGAGIEGEGGYKVLQKVKAENPNIVKTGPRILCLVYTVDLPPNGVNDDVANHANLRSIATTWGSKCDGFIGASNSTNHSIGAIDLLHKGEESYNNMWQKVRAMWAYATNYIAEFDYFHIIGDDAYVYVDNLRRYLNSQEHAVCIITCCLSRPLFFGAPLFKEKDDGLKEIYPAGGSGYTLNRAALQLLQTHLGTYFPDDIDPREDAYMGGLFSSLGVYVSNTLDGSRGARYIGSAEQSYRFQYGVTVSEYPMSFMFKFNIRRYFSLDGVSSTAVSFHLKYDAKWLAKNNHTIADLMIRYHSILYGKCAD</sequence>
<dbReference type="GO" id="GO:0016020">
    <property type="term" value="C:membrane"/>
    <property type="evidence" value="ECO:0007669"/>
    <property type="project" value="UniProtKB-SubCell"/>
</dbReference>
<organism evidence="9 10">
    <name type="scientific">Cyclotella atomus</name>
    <dbReference type="NCBI Taxonomy" id="382360"/>
    <lineage>
        <taxon>Eukaryota</taxon>
        <taxon>Sar</taxon>
        <taxon>Stramenopiles</taxon>
        <taxon>Ochrophyta</taxon>
        <taxon>Bacillariophyta</taxon>
        <taxon>Coscinodiscophyceae</taxon>
        <taxon>Thalassiosirophycidae</taxon>
        <taxon>Stephanodiscales</taxon>
        <taxon>Stephanodiscaceae</taxon>
        <taxon>Cyclotella</taxon>
    </lineage>
</organism>
<evidence type="ECO:0000256" key="3">
    <source>
        <dbReference type="ARBA" id="ARBA00022692"/>
    </source>
</evidence>